<dbReference type="GO" id="GO:0000786">
    <property type="term" value="C:nucleosome"/>
    <property type="evidence" value="ECO:0007669"/>
    <property type="project" value="InterPro"/>
</dbReference>
<dbReference type="InterPro" id="IPR036390">
    <property type="entry name" value="WH_DNA-bd_sf"/>
</dbReference>
<dbReference type="Pfam" id="PF00538">
    <property type="entry name" value="Linker_histone"/>
    <property type="match status" value="1"/>
</dbReference>
<dbReference type="InterPro" id="IPR036388">
    <property type="entry name" value="WH-like_DNA-bd_sf"/>
</dbReference>
<dbReference type="SUPFAM" id="SSF46785">
    <property type="entry name" value="Winged helix' DNA-binding domain"/>
    <property type="match status" value="1"/>
</dbReference>
<dbReference type="Proteomes" id="UP000541444">
    <property type="component" value="Unassembled WGS sequence"/>
</dbReference>
<feature type="compositionally biased region" description="Basic residues" evidence="4">
    <location>
        <begin position="103"/>
        <end position="114"/>
    </location>
</feature>
<dbReference type="InterPro" id="IPR005818">
    <property type="entry name" value="Histone_H1/H5_H15"/>
</dbReference>
<dbReference type="GO" id="GO:0006334">
    <property type="term" value="P:nucleosome assembly"/>
    <property type="evidence" value="ECO:0007669"/>
    <property type="project" value="InterPro"/>
</dbReference>
<sequence length="181" mass="20412">MMFGFGAIEPANNQRHSSFASYGYGGAIRKLNETRGSSEASISSYIKSNYQDIPFSHPHFLTIHIEKLLEMDEIVSSTNGSQHYHLSNHNPNLKNGQEQQKKGSSRRKSSKKSKGLVVSAEDTHRAKKKKSPTDKDEQLVQCLNEENPIDVLIKDKEISPPCQEQQPKYCPRPRLYPPSVS</sequence>
<dbReference type="GO" id="GO:0030261">
    <property type="term" value="P:chromosome condensation"/>
    <property type="evidence" value="ECO:0007669"/>
    <property type="project" value="TreeGrafter"/>
</dbReference>
<accession>A0A7J7MZT1</accession>
<evidence type="ECO:0000313" key="7">
    <source>
        <dbReference type="Proteomes" id="UP000541444"/>
    </source>
</evidence>
<dbReference type="OrthoDB" id="1110759at2759"/>
<dbReference type="Gene3D" id="1.10.10.10">
    <property type="entry name" value="Winged helix-like DNA-binding domain superfamily/Winged helix DNA-binding domain"/>
    <property type="match status" value="1"/>
</dbReference>
<comment type="subcellular location">
    <subcellularLocation>
        <location evidence="1">Nucleus</location>
    </subcellularLocation>
</comment>
<dbReference type="PROSITE" id="PS51504">
    <property type="entry name" value="H15"/>
    <property type="match status" value="1"/>
</dbReference>
<feature type="domain" description="H15" evidence="5">
    <location>
        <begin position="15"/>
        <end position="88"/>
    </location>
</feature>
<proteinExistence type="predicted"/>
<dbReference type="PANTHER" id="PTHR11467">
    <property type="entry name" value="HISTONE H1"/>
    <property type="match status" value="1"/>
</dbReference>
<gene>
    <name evidence="6" type="ORF">GIB67_019155</name>
</gene>
<dbReference type="EMBL" id="JACGCM010001165">
    <property type="protein sequence ID" value="KAF6160386.1"/>
    <property type="molecule type" value="Genomic_DNA"/>
</dbReference>
<dbReference type="AlphaFoldDB" id="A0A7J7MZT1"/>
<dbReference type="GO" id="GO:0003690">
    <property type="term" value="F:double-stranded DNA binding"/>
    <property type="evidence" value="ECO:0007669"/>
    <property type="project" value="TreeGrafter"/>
</dbReference>
<dbReference type="PANTHER" id="PTHR11467:SF109">
    <property type="entry name" value="H15 DOMAIN-CONTAINING PROTEIN"/>
    <property type="match status" value="1"/>
</dbReference>
<reference evidence="6 7" key="1">
    <citation type="journal article" date="2020" name="IScience">
        <title>Genome Sequencing of the Endangered Kingdonia uniflora (Circaeasteraceae, Ranunculales) Reveals Potential Mechanisms of Evolutionary Specialization.</title>
        <authorList>
            <person name="Sun Y."/>
            <person name="Deng T."/>
            <person name="Zhang A."/>
            <person name="Moore M.J."/>
            <person name="Landis J.B."/>
            <person name="Lin N."/>
            <person name="Zhang H."/>
            <person name="Zhang X."/>
            <person name="Huang J."/>
            <person name="Zhang X."/>
            <person name="Sun H."/>
            <person name="Wang H."/>
        </authorList>
    </citation>
    <scope>NUCLEOTIDE SEQUENCE [LARGE SCALE GENOMIC DNA]</scope>
    <source>
        <strain evidence="6">TB1705</strain>
        <tissue evidence="6">Leaf</tissue>
    </source>
</reference>
<evidence type="ECO:0000256" key="2">
    <source>
        <dbReference type="ARBA" id="ARBA00023125"/>
    </source>
</evidence>
<dbReference type="GO" id="GO:0031492">
    <property type="term" value="F:nucleosomal DNA binding"/>
    <property type="evidence" value="ECO:0007669"/>
    <property type="project" value="TreeGrafter"/>
</dbReference>
<feature type="region of interest" description="Disordered" evidence="4">
    <location>
        <begin position="80"/>
        <end position="181"/>
    </location>
</feature>
<feature type="compositionally biased region" description="Polar residues" evidence="4">
    <location>
        <begin position="80"/>
        <end position="98"/>
    </location>
</feature>
<protein>
    <recommendedName>
        <fullName evidence="5">H15 domain-containing protein</fullName>
    </recommendedName>
</protein>
<evidence type="ECO:0000256" key="1">
    <source>
        <dbReference type="ARBA" id="ARBA00004123"/>
    </source>
</evidence>
<evidence type="ECO:0000259" key="5">
    <source>
        <dbReference type="PROSITE" id="PS51504"/>
    </source>
</evidence>
<keyword evidence="3" id="KW-0539">Nucleus</keyword>
<name>A0A7J7MZT1_9MAGN</name>
<dbReference type="GO" id="GO:0045910">
    <property type="term" value="P:negative regulation of DNA recombination"/>
    <property type="evidence" value="ECO:0007669"/>
    <property type="project" value="TreeGrafter"/>
</dbReference>
<evidence type="ECO:0000313" key="6">
    <source>
        <dbReference type="EMBL" id="KAF6160386.1"/>
    </source>
</evidence>
<evidence type="ECO:0000256" key="3">
    <source>
        <dbReference type="ARBA" id="ARBA00023242"/>
    </source>
</evidence>
<dbReference type="GO" id="GO:0005730">
    <property type="term" value="C:nucleolus"/>
    <property type="evidence" value="ECO:0007669"/>
    <property type="project" value="TreeGrafter"/>
</dbReference>
<organism evidence="6 7">
    <name type="scientific">Kingdonia uniflora</name>
    <dbReference type="NCBI Taxonomy" id="39325"/>
    <lineage>
        <taxon>Eukaryota</taxon>
        <taxon>Viridiplantae</taxon>
        <taxon>Streptophyta</taxon>
        <taxon>Embryophyta</taxon>
        <taxon>Tracheophyta</taxon>
        <taxon>Spermatophyta</taxon>
        <taxon>Magnoliopsida</taxon>
        <taxon>Ranunculales</taxon>
        <taxon>Circaeasteraceae</taxon>
        <taxon>Kingdonia</taxon>
    </lineage>
</organism>
<evidence type="ECO:0000256" key="4">
    <source>
        <dbReference type="SAM" id="MobiDB-lite"/>
    </source>
</evidence>
<comment type="caution">
    <text evidence="6">The sequence shown here is derived from an EMBL/GenBank/DDBJ whole genome shotgun (WGS) entry which is preliminary data.</text>
</comment>
<keyword evidence="2" id="KW-0238">DNA-binding</keyword>
<keyword evidence="7" id="KW-1185">Reference proteome</keyword>